<dbReference type="PANTHER" id="PTHR30290:SF9">
    <property type="entry name" value="OLIGOPEPTIDE-BINDING PROTEIN APPA"/>
    <property type="match status" value="1"/>
</dbReference>
<dbReference type="Gene3D" id="3.90.76.10">
    <property type="entry name" value="Dipeptide-binding Protein, Domain 1"/>
    <property type="match status" value="1"/>
</dbReference>
<dbReference type="Gene3D" id="3.40.190.10">
    <property type="entry name" value="Periplasmic binding protein-like II"/>
    <property type="match status" value="1"/>
</dbReference>
<dbReference type="GO" id="GO:0015833">
    <property type="term" value="P:peptide transport"/>
    <property type="evidence" value="ECO:0007669"/>
    <property type="project" value="TreeGrafter"/>
</dbReference>
<keyword evidence="3" id="KW-0732">Signal</keyword>
<dbReference type="SUPFAM" id="SSF53850">
    <property type="entry name" value="Periplasmic binding protein-like II"/>
    <property type="match status" value="1"/>
</dbReference>
<dbReference type="InterPro" id="IPR000914">
    <property type="entry name" value="SBP_5_dom"/>
</dbReference>
<evidence type="ECO:0000256" key="2">
    <source>
        <dbReference type="ARBA" id="ARBA00022448"/>
    </source>
</evidence>
<dbReference type="Proteomes" id="UP000242705">
    <property type="component" value="Unassembled WGS sequence"/>
</dbReference>
<dbReference type="Gene3D" id="3.10.105.10">
    <property type="entry name" value="Dipeptide-binding Protein, Domain 3"/>
    <property type="match status" value="1"/>
</dbReference>
<evidence type="ECO:0000259" key="4">
    <source>
        <dbReference type="Pfam" id="PF00496"/>
    </source>
</evidence>
<feature type="domain" description="Solute-binding protein family 5" evidence="4">
    <location>
        <begin position="81"/>
        <end position="455"/>
    </location>
</feature>
<dbReference type="InterPro" id="IPR030678">
    <property type="entry name" value="Peptide/Ni-bd"/>
</dbReference>
<dbReference type="PANTHER" id="PTHR30290">
    <property type="entry name" value="PERIPLASMIC BINDING COMPONENT OF ABC TRANSPORTER"/>
    <property type="match status" value="1"/>
</dbReference>
<evidence type="ECO:0000256" key="3">
    <source>
        <dbReference type="ARBA" id="ARBA00022729"/>
    </source>
</evidence>
<dbReference type="GO" id="GO:0042597">
    <property type="term" value="C:periplasmic space"/>
    <property type="evidence" value="ECO:0007669"/>
    <property type="project" value="UniProtKB-ARBA"/>
</dbReference>
<dbReference type="Pfam" id="PF00496">
    <property type="entry name" value="SBP_bac_5"/>
    <property type="match status" value="1"/>
</dbReference>
<reference evidence="5 6" key="1">
    <citation type="journal article" date="2014" name="BMC Genomics">
        <title>Comparison of environmental and isolate Sulfobacillus genomes reveals diverse carbon, sulfur, nitrogen, and hydrogen metabolisms.</title>
        <authorList>
            <person name="Justice N.B."/>
            <person name="Norman A."/>
            <person name="Brown C.T."/>
            <person name="Singh A."/>
            <person name="Thomas B.C."/>
            <person name="Banfield J.F."/>
        </authorList>
    </citation>
    <scope>NUCLEOTIDE SEQUENCE [LARGE SCALE GENOMIC DNA]</scope>
    <source>
        <strain evidence="5">AMDSBA5</strain>
    </source>
</reference>
<dbReference type="AlphaFoldDB" id="A0A2T2WTJ7"/>
<dbReference type="PIRSF" id="PIRSF002741">
    <property type="entry name" value="MppA"/>
    <property type="match status" value="1"/>
</dbReference>
<evidence type="ECO:0000313" key="6">
    <source>
        <dbReference type="Proteomes" id="UP000242705"/>
    </source>
</evidence>
<organism evidence="5 6">
    <name type="scientific">Sulfobacillus thermosulfidooxidans</name>
    <dbReference type="NCBI Taxonomy" id="28034"/>
    <lineage>
        <taxon>Bacteria</taxon>
        <taxon>Bacillati</taxon>
        <taxon>Bacillota</taxon>
        <taxon>Clostridia</taxon>
        <taxon>Eubacteriales</taxon>
        <taxon>Clostridiales Family XVII. Incertae Sedis</taxon>
        <taxon>Sulfobacillus</taxon>
    </lineage>
</organism>
<evidence type="ECO:0000313" key="5">
    <source>
        <dbReference type="EMBL" id="PSR25560.1"/>
    </source>
</evidence>
<evidence type="ECO:0000256" key="1">
    <source>
        <dbReference type="ARBA" id="ARBA00005695"/>
    </source>
</evidence>
<dbReference type="GO" id="GO:0043190">
    <property type="term" value="C:ATP-binding cassette (ABC) transporter complex"/>
    <property type="evidence" value="ECO:0007669"/>
    <property type="project" value="InterPro"/>
</dbReference>
<name>A0A2T2WTJ7_SULTH</name>
<keyword evidence="2" id="KW-0813">Transport</keyword>
<dbReference type="PROSITE" id="PS51257">
    <property type="entry name" value="PROKAR_LIPOPROTEIN"/>
    <property type="match status" value="1"/>
</dbReference>
<sequence>MTSRRYYPSLLMILFGIGLLTGCGGTPTPQAQGHASPQLVVAENTEPTTLNPIFGSTLADVNAESGIFNSLVSFTPQGGFQGSLAKNWSVSSNHKIWTFYLRKGVLWQDGKPFSAKDVVFTFRVDTNPATAATAVPPIIANQVESVTSSGPLTVTITLKHTLPSSLFLQAVSYVRIVPEHILGKIPPNKLSSDTAFARHPIGTGPLKLVKWVQGNYLEFKANSHYFLGPPHISSVVMDIIPSPTTAIAQLESGAVDLIDSSNPITPTQFTAAEKHPNIKGYTNSTLSWKNITLVEQGLFKDVYVRQALDYATPKNQLIHTILGGYGVPAYYSQPTHSWQGTTTGIHTYPYNLSKARKLLIHHGFSLVNGVMTKNGEPLNVTLYASATDPENSLIARVIQSDWQKIGVHVTIRLMDPNAMLAAGGPLYSKSGLNAFLLSWVQGPDPESDAYHWLSTNSVLINPAGGNYARYNNPTVDHLLTEGATTFSRKARAPLYHEVDRILSAQVPDIFLWWSDSLTLANNKLIGYDPNAYAFATFWNFQNWRWK</sequence>
<proteinExistence type="inferred from homology"/>
<dbReference type="GO" id="GO:1904680">
    <property type="term" value="F:peptide transmembrane transporter activity"/>
    <property type="evidence" value="ECO:0007669"/>
    <property type="project" value="TreeGrafter"/>
</dbReference>
<comment type="similarity">
    <text evidence="1">Belongs to the bacterial solute-binding protein 5 family.</text>
</comment>
<dbReference type="EMBL" id="PXYX01000028">
    <property type="protein sequence ID" value="PSR25560.1"/>
    <property type="molecule type" value="Genomic_DNA"/>
</dbReference>
<accession>A0A2T2WTJ7</accession>
<comment type="caution">
    <text evidence="5">The sequence shown here is derived from an EMBL/GenBank/DDBJ whole genome shotgun (WGS) entry which is preliminary data.</text>
</comment>
<gene>
    <name evidence="5" type="ORF">C7B47_11775</name>
</gene>
<dbReference type="InterPro" id="IPR039424">
    <property type="entry name" value="SBP_5"/>
</dbReference>
<protein>
    <recommendedName>
        <fullName evidence="4">Solute-binding protein family 5 domain-containing protein</fullName>
    </recommendedName>
</protein>